<dbReference type="PROSITE" id="PS50821">
    <property type="entry name" value="PAZ"/>
    <property type="match status" value="1"/>
</dbReference>
<proteinExistence type="inferred from homology"/>
<dbReference type="InterPro" id="IPR036085">
    <property type="entry name" value="PAZ_dom_sf"/>
</dbReference>
<dbReference type="EMBL" id="KK115790">
    <property type="protein sequence ID" value="KFM66048.1"/>
    <property type="molecule type" value="Genomic_DNA"/>
</dbReference>
<dbReference type="PROSITE" id="PS50822">
    <property type="entry name" value="PIWI"/>
    <property type="match status" value="1"/>
</dbReference>
<feature type="region of interest" description="Disordered" evidence="2">
    <location>
        <begin position="935"/>
        <end position="955"/>
    </location>
</feature>
<feature type="domain" description="PAZ" evidence="3">
    <location>
        <begin position="455"/>
        <end position="564"/>
    </location>
</feature>
<name>A0A087TLQ9_STEMI</name>
<dbReference type="SMART" id="SM01163">
    <property type="entry name" value="DUF1785"/>
    <property type="match status" value="1"/>
</dbReference>
<dbReference type="SUPFAM" id="SSF101690">
    <property type="entry name" value="PAZ domain"/>
    <property type="match status" value="1"/>
</dbReference>
<dbReference type="InterPro" id="IPR003100">
    <property type="entry name" value="PAZ_dom"/>
</dbReference>
<dbReference type="InterPro" id="IPR003165">
    <property type="entry name" value="Piwi"/>
</dbReference>
<dbReference type="PANTHER" id="PTHR22891">
    <property type="entry name" value="EUKARYOTIC TRANSLATION INITIATION FACTOR 2C"/>
    <property type="match status" value="1"/>
</dbReference>
<dbReference type="AlphaFoldDB" id="A0A087TLQ9"/>
<dbReference type="SMART" id="SM00949">
    <property type="entry name" value="PAZ"/>
    <property type="match status" value="1"/>
</dbReference>
<dbReference type="Pfam" id="PF08699">
    <property type="entry name" value="ArgoL1"/>
    <property type="match status" value="1"/>
</dbReference>
<evidence type="ECO:0000313" key="5">
    <source>
        <dbReference type="EMBL" id="KFM66048.1"/>
    </source>
</evidence>
<dbReference type="Proteomes" id="UP000054359">
    <property type="component" value="Unassembled WGS sequence"/>
</dbReference>
<gene>
    <name evidence="5" type="ORF">X975_21577</name>
</gene>
<evidence type="ECO:0000259" key="4">
    <source>
        <dbReference type="PROSITE" id="PS50822"/>
    </source>
</evidence>
<feature type="compositionally biased region" description="Basic and acidic residues" evidence="2">
    <location>
        <begin position="50"/>
        <end position="60"/>
    </location>
</feature>
<dbReference type="CDD" id="cd02846">
    <property type="entry name" value="PAZ_argonaute_like"/>
    <property type="match status" value="1"/>
</dbReference>
<dbReference type="SUPFAM" id="SSF53098">
    <property type="entry name" value="Ribonuclease H-like"/>
    <property type="match status" value="1"/>
</dbReference>
<feature type="compositionally biased region" description="Basic and acidic residues" evidence="2">
    <location>
        <begin position="164"/>
        <end position="185"/>
    </location>
</feature>
<dbReference type="InterPro" id="IPR045246">
    <property type="entry name" value="Piwi_ago-like"/>
</dbReference>
<protein>
    <submittedName>
        <fullName evidence="5">Protein argonaute-4</fullName>
    </submittedName>
</protein>
<sequence>MPKRGKKKGKGHAQEQALTLEEAASEKQEDISTKQGKDSAQQRAGTLEETASKEQEDISAKRGVGSYETSEEIVQQPVGVPYQAAPSGQLEIPEPKQSRGRGRGRGRGQVPAQQVIQQQTRKPYEAAASSQQKFTQEEKRGPDKDQKKPDASHQVHPAFSSKTKIKDDKTPGEEPHEKPQIKRDGACSQKLLEQVSGLSLQPTERETQQKKYAMAKRPGYGTKGRNIQLIANYFVLQFKDKNIYHYDVDIVPVRGNTKGATSLFAKGRTLKEDKDKNVPIVEHQQKMNMGKAKCREIVAALVRSRALQNFCPVYDGQKNIFTSRELPFRDKTSVNVDVNFEGQLKTFCITIQPVKKPDGSNIISLEPLKELYSGRSKEIPQEVLLVFDTVMNHREPPLTQVHLRNSFFDLTQNSHQNLGYGLEIWFGYSQSVRLAQKSPVVVVNLAAKAFHKAGSVINYACDILNTDIRKLPRLNLYQVNELTKALKSVRVRVTHQRHPRTYKVKGVSELSAKEQMLDTEKRISVAQYFAGKYRCLTYPFLPCLHMQSNTNKTYIPMENCEVIEGQAKIGKLSGELTAQMIRNTAVPPAQRFQQIMDYSQTIQNRSRGPMDAFGLIMDVHLMRLNGRVIAAPALSYAGDAPSRIAKPDQRGVWKIESGKEFYQAVKPKKWILMSFANERFCGHDKLRRYCEFLVSSSRKCGMRLEPPFEIKIFDQRSSTEEAIAYAKRIGAEFSVIVLSRKDNKHSYEEVKFLADFKYGLVTQCMEDKSIGKINDQITTNVCLKINVKLGGINHVFLQKPQIFSRPIIVFGADAIHWARGYGYPSIASVVGSLDPTASRYALTCRLQNNEKEGKLSQEIIRKPLMQNIVKEILEAFSRRYNGKIHPEKILFFRDGVSEGQFTSALEQEVSAIQEACSDLYKEVLPVTYVVVQKRHQTRLRPQDPRDGAGRMGNVPPGTTVDTNITHPVFFDFFLCSHEGIQGTSKPAHYTVLHDDNRFTADDLQQLCHFLCHSYIRCTRSVSIPAPVLYADLAAARAKKYADLFIDPDSASSSSSDSTQKLLPPKVREAIESMQSFENNMFYV</sequence>
<dbReference type="InterPro" id="IPR014811">
    <property type="entry name" value="ArgoL1"/>
</dbReference>
<feature type="domain" description="Piwi" evidence="4">
    <location>
        <begin position="733"/>
        <end position="1042"/>
    </location>
</feature>
<dbReference type="InterPro" id="IPR012337">
    <property type="entry name" value="RNaseH-like_sf"/>
</dbReference>
<dbReference type="OMA" id="CHHENIP"/>
<dbReference type="Pfam" id="PF16486">
    <property type="entry name" value="ArgoN"/>
    <property type="match status" value="1"/>
</dbReference>
<comment type="similarity">
    <text evidence="1">Belongs to the argonaute family.</text>
</comment>
<dbReference type="SMART" id="SM00950">
    <property type="entry name" value="Piwi"/>
    <property type="match status" value="1"/>
</dbReference>
<feature type="compositionally biased region" description="Basic and acidic residues" evidence="2">
    <location>
        <begin position="24"/>
        <end position="37"/>
    </location>
</feature>
<organism evidence="5 6">
    <name type="scientific">Stegodyphus mimosarum</name>
    <name type="common">African social velvet spider</name>
    <dbReference type="NCBI Taxonomy" id="407821"/>
    <lineage>
        <taxon>Eukaryota</taxon>
        <taxon>Metazoa</taxon>
        <taxon>Ecdysozoa</taxon>
        <taxon>Arthropoda</taxon>
        <taxon>Chelicerata</taxon>
        <taxon>Arachnida</taxon>
        <taxon>Araneae</taxon>
        <taxon>Araneomorphae</taxon>
        <taxon>Entelegynae</taxon>
        <taxon>Eresoidea</taxon>
        <taxon>Eresidae</taxon>
        <taxon>Stegodyphus</taxon>
    </lineage>
</organism>
<dbReference type="InterPro" id="IPR032473">
    <property type="entry name" value="Argonaute_Mid_dom"/>
</dbReference>
<feature type="compositionally biased region" description="Basic and acidic residues" evidence="2">
    <location>
        <begin position="135"/>
        <end position="153"/>
    </location>
</feature>
<keyword evidence="6" id="KW-1185">Reference proteome</keyword>
<dbReference type="OrthoDB" id="10252740at2759"/>
<feature type="region of interest" description="Disordered" evidence="2">
    <location>
        <begin position="1"/>
        <end position="186"/>
    </location>
</feature>
<accession>A0A087TLQ9</accession>
<dbReference type="Pfam" id="PF02170">
    <property type="entry name" value="PAZ"/>
    <property type="match status" value="1"/>
</dbReference>
<dbReference type="Gene3D" id="3.40.50.2300">
    <property type="match status" value="1"/>
</dbReference>
<dbReference type="Pfam" id="PF02171">
    <property type="entry name" value="Piwi"/>
    <property type="match status" value="1"/>
</dbReference>
<feature type="compositionally biased region" description="Basic residues" evidence="2">
    <location>
        <begin position="1"/>
        <end position="11"/>
    </location>
</feature>
<feature type="compositionally biased region" description="Low complexity" evidence="2">
    <location>
        <begin position="108"/>
        <end position="119"/>
    </location>
</feature>
<dbReference type="GO" id="GO:0034587">
    <property type="term" value="P:piRNA processing"/>
    <property type="evidence" value="ECO:0007669"/>
    <property type="project" value="UniProtKB-ARBA"/>
</dbReference>
<feature type="non-terminal residue" evidence="5">
    <location>
        <position position="1083"/>
    </location>
</feature>
<evidence type="ECO:0000256" key="2">
    <source>
        <dbReference type="SAM" id="MobiDB-lite"/>
    </source>
</evidence>
<evidence type="ECO:0000256" key="1">
    <source>
        <dbReference type="RuleBase" id="RU361178"/>
    </source>
</evidence>
<dbReference type="CDD" id="cd04657">
    <property type="entry name" value="Piwi_ago-like"/>
    <property type="match status" value="1"/>
</dbReference>
<dbReference type="Pfam" id="PF16487">
    <property type="entry name" value="ArgoMid"/>
    <property type="match status" value="1"/>
</dbReference>
<evidence type="ECO:0000259" key="3">
    <source>
        <dbReference type="PROSITE" id="PS50821"/>
    </source>
</evidence>
<dbReference type="InterPro" id="IPR032474">
    <property type="entry name" value="Argonaute_N"/>
</dbReference>
<evidence type="ECO:0000313" key="6">
    <source>
        <dbReference type="Proteomes" id="UP000054359"/>
    </source>
</evidence>
<dbReference type="Gene3D" id="2.170.260.10">
    <property type="entry name" value="paz domain"/>
    <property type="match status" value="1"/>
</dbReference>
<dbReference type="InterPro" id="IPR036397">
    <property type="entry name" value="RNaseH_sf"/>
</dbReference>
<reference evidence="5 6" key="1">
    <citation type="submission" date="2013-11" db="EMBL/GenBank/DDBJ databases">
        <title>Genome sequencing of Stegodyphus mimosarum.</title>
        <authorList>
            <person name="Bechsgaard J."/>
        </authorList>
    </citation>
    <scope>NUCLEOTIDE SEQUENCE [LARGE SCALE GENOMIC DNA]</scope>
</reference>
<dbReference type="GO" id="GO:0003723">
    <property type="term" value="F:RNA binding"/>
    <property type="evidence" value="ECO:0007669"/>
    <property type="project" value="InterPro"/>
</dbReference>
<dbReference type="Gene3D" id="3.30.420.10">
    <property type="entry name" value="Ribonuclease H-like superfamily/Ribonuclease H"/>
    <property type="match status" value="1"/>
</dbReference>
<dbReference type="STRING" id="407821.A0A087TLQ9"/>